<evidence type="ECO:0000256" key="1">
    <source>
        <dbReference type="SAM" id="MobiDB-lite"/>
    </source>
</evidence>
<name>A0A6A5RJH9_9PLEO</name>
<organism evidence="2 3">
    <name type="scientific">Didymella exigua CBS 183.55</name>
    <dbReference type="NCBI Taxonomy" id="1150837"/>
    <lineage>
        <taxon>Eukaryota</taxon>
        <taxon>Fungi</taxon>
        <taxon>Dikarya</taxon>
        <taxon>Ascomycota</taxon>
        <taxon>Pezizomycotina</taxon>
        <taxon>Dothideomycetes</taxon>
        <taxon>Pleosporomycetidae</taxon>
        <taxon>Pleosporales</taxon>
        <taxon>Pleosporineae</taxon>
        <taxon>Didymellaceae</taxon>
        <taxon>Didymella</taxon>
    </lineage>
</organism>
<feature type="region of interest" description="Disordered" evidence="1">
    <location>
        <begin position="59"/>
        <end position="80"/>
    </location>
</feature>
<gene>
    <name evidence="2" type="ORF">M421DRAFT_392633</name>
</gene>
<protein>
    <submittedName>
        <fullName evidence="2">Uncharacterized protein</fullName>
    </submittedName>
</protein>
<dbReference type="Proteomes" id="UP000800082">
    <property type="component" value="Unassembled WGS sequence"/>
</dbReference>
<proteinExistence type="predicted"/>
<feature type="compositionally biased region" description="Basic and acidic residues" evidence="1">
    <location>
        <begin position="115"/>
        <end position="126"/>
    </location>
</feature>
<evidence type="ECO:0000313" key="2">
    <source>
        <dbReference type="EMBL" id="KAF1927972.1"/>
    </source>
</evidence>
<reference evidence="2" key="1">
    <citation type="journal article" date="2020" name="Stud. Mycol.">
        <title>101 Dothideomycetes genomes: a test case for predicting lifestyles and emergence of pathogens.</title>
        <authorList>
            <person name="Haridas S."/>
            <person name="Albert R."/>
            <person name="Binder M."/>
            <person name="Bloem J."/>
            <person name="Labutti K."/>
            <person name="Salamov A."/>
            <person name="Andreopoulos B."/>
            <person name="Baker S."/>
            <person name="Barry K."/>
            <person name="Bills G."/>
            <person name="Bluhm B."/>
            <person name="Cannon C."/>
            <person name="Castanera R."/>
            <person name="Culley D."/>
            <person name="Daum C."/>
            <person name="Ezra D."/>
            <person name="Gonzalez J."/>
            <person name="Henrissat B."/>
            <person name="Kuo A."/>
            <person name="Liang C."/>
            <person name="Lipzen A."/>
            <person name="Lutzoni F."/>
            <person name="Magnuson J."/>
            <person name="Mondo S."/>
            <person name="Nolan M."/>
            <person name="Ohm R."/>
            <person name="Pangilinan J."/>
            <person name="Park H.-J."/>
            <person name="Ramirez L."/>
            <person name="Alfaro M."/>
            <person name="Sun H."/>
            <person name="Tritt A."/>
            <person name="Yoshinaga Y."/>
            <person name="Zwiers L.-H."/>
            <person name="Turgeon B."/>
            <person name="Goodwin S."/>
            <person name="Spatafora J."/>
            <person name="Crous P."/>
            <person name="Grigoriev I."/>
        </authorList>
    </citation>
    <scope>NUCLEOTIDE SEQUENCE</scope>
    <source>
        <strain evidence="2">CBS 183.55</strain>
    </source>
</reference>
<dbReference type="RefSeq" id="XP_033448224.1">
    <property type="nucleotide sequence ID" value="XM_033590029.1"/>
</dbReference>
<evidence type="ECO:0000313" key="3">
    <source>
        <dbReference type="Proteomes" id="UP000800082"/>
    </source>
</evidence>
<sequence>MTRRTGRRRKKNARASSAVFHLHSSILTQLTEKEEADRKYKEEQYKKSRFLAASNFDISTEKCDREGGRGAKETRGGAQEARRHYAYLIPSRTATKLLTNFIVEHKPVPKPHPHPHSESPKKEEYKPTPQPQPHPAPPKDEKDSYKASIHLPKKEETPAPEPKPEWKKLPKLARFDSFERCSLCQIGHISPTVVRDVRLPGLHVAEVMLG</sequence>
<dbReference type="EMBL" id="ML978970">
    <property type="protein sequence ID" value="KAF1927972.1"/>
    <property type="molecule type" value="Genomic_DNA"/>
</dbReference>
<feature type="compositionally biased region" description="Basic and acidic residues" evidence="1">
    <location>
        <begin position="152"/>
        <end position="168"/>
    </location>
</feature>
<dbReference type="GeneID" id="54347683"/>
<feature type="region of interest" description="Disordered" evidence="1">
    <location>
        <begin position="105"/>
        <end position="168"/>
    </location>
</feature>
<keyword evidence="3" id="KW-1185">Reference proteome</keyword>
<accession>A0A6A5RJH9</accession>
<dbReference type="AlphaFoldDB" id="A0A6A5RJH9"/>